<dbReference type="Proteomes" id="UP001497482">
    <property type="component" value="Chromosome 17"/>
</dbReference>
<reference evidence="2 3" key="1">
    <citation type="submission" date="2024-04" db="EMBL/GenBank/DDBJ databases">
        <authorList>
            <person name="Waldvogel A.-M."/>
            <person name="Schoenle A."/>
        </authorList>
    </citation>
    <scope>NUCLEOTIDE SEQUENCE [LARGE SCALE GENOMIC DNA]</scope>
</reference>
<evidence type="ECO:0000256" key="1">
    <source>
        <dbReference type="SAM" id="MobiDB-lite"/>
    </source>
</evidence>
<feature type="region of interest" description="Disordered" evidence="1">
    <location>
        <begin position="39"/>
        <end position="67"/>
    </location>
</feature>
<dbReference type="EMBL" id="OZ035839">
    <property type="protein sequence ID" value="CAL1585912.1"/>
    <property type="molecule type" value="Genomic_DNA"/>
</dbReference>
<feature type="region of interest" description="Disordered" evidence="1">
    <location>
        <begin position="7"/>
        <end position="26"/>
    </location>
</feature>
<dbReference type="AlphaFoldDB" id="A0AAV2KEC3"/>
<proteinExistence type="predicted"/>
<name>A0AAV2KEC3_KNICA</name>
<keyword evidence="3" id="KW-1185">Reference proteome</keyword>
<gene>
    <name evidence="2" type="ORF">KC01_LOCUS16078</name>
</gene>
<sequence>MEVCLACGPGSGSSKRTRGARVVQRRRTRLTRGCTGLRKREARQRCGGGTAGTNPLPSDGKTLAFPN</sequence>
<feature type="compositionally biased region" description="Basic residues" evidence="1">
    <location>
        <begin position="15"/>
        <end position="26"/>
    </location>
</feature>
<organism evidence="2 3">
    <name type="scientific">Knipowitschia caucasica</name>
    <name type="common">Caucasian dwarf goby</name>
    <name type="synonym">Pomatoschistus caucasicus</name>
    <dbReference type="NCBI Taxonomy" id="637954"/>
    <lineage>
        <taxon>Eukaryota</taxon>
        <taxon>Metazoa</taxon>
        <taxon>Chordata</taxon>
        <taxon>Craniata</taxon>
        <taxon>Vertebrata</taxon>
        <taxon>Euteleostomi</taxon>
        <taxon>Actinopterygii</taxon>
        <taxon>Neopterygii</taxon>
        <taxon>Teleostei</taxon>
        <taxon>Neoteleostei</taxon>
        <taxon>Acanthomorphata</taxon>
        <taxon>Gobiaria</taxon>
        <taxon>Gobiiformes</taxon>
        <taxon>Gobioidei</taxon>
        <taxon>Gobiidae</taxon>
        <taxon>Gobiinae</taxon>
        <taxon>Knipowitschia</taxon>
    </lineage>
</organism>
<accession>A0AAV2KEC3</accession>
<evidence type="ECO:0000313" key="3">
    <source>
        <dbReference type="Proteomes" id="UP001497482"/>
    </source>
</evidence>
<protein>
    <submittedName>
        <fullName evidence="2">Uncharacterized protein</fullName>
    </submittedName>
</protein>
<evidence type="ECO:0000313" key="2">
    <source>
        <dbReference type="EMBL" id="CAL1585912.1"/>
    </source>
</evidence>